<feature type="compositionally biased region" description="Polar residues" evidence="1">
    <location>
        <begin position="161"/>
        <end position="197"/>
    </location>
</feature>
<protein>
    <recommendedName>
        <fullName evidence="2">ZMIZ1 N-terminal domain-containing protein</fullName>
    </recommendedName>
</protein>
<dbReference type="EMBL" id="RCHS01003527">
    <property type="protein sequence ID" value="RMX41116.1"/>
    <property type="molecule type" value="Genomic_DNA"/>
</dbReference>
<dbReference type="STRING" id="46731.A0A3M6TIC6"/>
<sequence length="421" mass="45118">MGDFPLNGLGDFTGKTMGDLDDGLFYGTATAQSQPLDNQHLNQNSYRLLAVCAAHRDKFTTKSAAMLGVWCEDLGRLLLLRHQKQRNVDTQKTAGYPTAPGNKLAQMNQLNPMNQLSQLSNNDASTVMWPQSTQGHGQQQPSLSVVTTVWGVTSPMTNGTANMTHDPTNPGIPTTNTVNSVGHPYLSTSANPKQYAQSGGYPARPGSRLPQETTQPVAQNYMQRQNSFPATGSTPSVPPGNYGFPPGQSQYGPNQASHPQHPPPPYQRSNFPQYPQPFGQQQQQQPGAQQATGWLSDTFFISSTGWLSTTTNTSSTLYSKYEPHVTDEPTDGTHDAAKLSQPINGADKPASWTTDGPADATNRSIKPDVSNESHESNATSASRSSAALSGADTPTRNVRPSSAATGATTHAETTQEYTPVS</sequence>
<dbReference type="InterPro" id="IPR040797">
    <property type="entry name" value="ZMIZ1_N"/>
</dbReference>
<dbReference type="Pfam" id="PF18028">
    <property type="entry name" value="Zmiz1_N"/>
    <property type="match status" value="1"/>
</dbReference>
<feature type="compositionally biased region" description="Polar residues" evidence="1">
    <location>
        <begin position="247"/>
        <end position="258"/>
    </location>
</feature>
<feature type="compositionally biased region" description="Basic and acidic residues" evidence="1">
    <location>
        <begin position="322"/>
        <end position="337"/>
    </location>
</feature>
<organism evidence="3 4">
    <name type="scientific">Pocillopora damicornis</name>
    <name type="common">Cauliflower coral</name>
    <name type="synonym">Millepora damicornis</name>
    <dbReference type="NCBI Taxonomy" id="46731"/>
    <lineage>
        <taxon>Eukaryota</taxon>
        <taxon>Metazoa</taxon>
        <taxon>Cnidaria</taxon>
        <taxon>Anthozoa</taxon>
        <taxon>Hexacorallia</taxon>
        <taxon>Scleractinia</taxon>
        <taxon>Astrocoeniina</taxon>
        <taxon>Pocilloporidae</taxon>
        <taxon>Pocillopora</taxon>
    </lineage>
</organism>
<keyword evidence="4" id="KW-1185">Reference proteome</keyword>
<feature type="region of interest" description="Disordered" evidence="1">
    <location>
        <begin position="161"/>
        <end position="211"/>
    </location>
</feature>
<evidence type="ECO:0000313" key="4">
    <source>
        <dbReference type="Proteomes" id="UP000275408"/>
    </source>
</evidence>
<name>A0A3M6TIC6_POCDA</name>
<gene>
    <name evidence="3" type="ORF">pdam_00003223</name>
</gene>
<evidence type="ECO:0000259" key="2">
    <source>
        <dbReference type="Pfam" id="PF18028"/>
    </source>
</evidence>
<feature type="compositionally biased region" description="Low complexity" evidence="1">
    <location>
        <begin position="376"/>
        <end position="391"/>
    </location>
</feature>
<dbReference type="OrthoDB" id="27975at2759"/>
<evidence type="ECO:0000313" key="3">
    <source>
        <dbReference type="EMBL" id="RMX41116.1"/>
    </source>
</evidence>
<feature type="compositionally biased region" description="Low complexity" evidence="1">
    <location>
        <begin position="271"/>
        <end position="290"/>
    </location>
</feature>
<evidence type="ECO:0000256" key="1">
    <source>
        <dbReference type="SAM" id="MobiDB-lite"/>
    </source>
</evidence>
<feature type="compositionally biased region" description="Polar residues" evidence="1">
    <location>
        <begin position="226"/>
        <end position="235"/>
    </location>
</feature>
<feature type="compositionally biased region" description="Basic and acidic residues" evidence="1">
    <location>
        <begin position="365"/>
        <end position="375"/>
    </location>
</feature>
<comment type="caution">
    <text evidence="3">The sequence shown here is derived from an EMBL/GenBank/DDBJ whole genome shotgun (WGS) entry which is preliminary data.</text>
</comment>
<feature type="region of interest" description="Disordered" evidence="1">
    <location>
        <begin position="322"/>
        <end position="421"/>
    </location>
</feature>
<feature type="domain" description="ZMIZ1 N-terminal" evidence="2">
    <location>
        <begin position="44"/>
        <end position="77"/>
    </location>
</feature>
<reference evidence="3 4" key="1">
    <citation type="journal article" date="2018" name="Sci. Rep.">
        <title>Comparative analysis of the Pocillopora damicornis genome highlights role of immune system in coral evolution.</title>
        <authorList>
            <person name="Cunning R."/>
            <person name="Bay R.A."/>
            <person name="Gillette P."/>
            <person name="Baker A.C."/>
            <person name="Traylor-Knowles N."/>
        </authorList>
    </citation>
    <scope>NUCLEOTIDE SEQUENCE [LARGE SCALE GENOMIC DNA]</scope>
    <source>
        <strain evidence="3">RSMAS</strain>
        <tissue evidence="3">Whole animal</tissue>
    </source>
</reference>
<accession>A0A3M6TIC6</accession>
<dbReference type="Proteomes" id="UP000275408">
    <property type="component" value="Unassembled WGS sequence"/>
</dbReference>
<proteinExistence type="predicted"/>
<feature type="region of interest" description="Disordered" evidence="1">
    <location>
        <begin position="226"/>
        <end position="290"/>
    </location>
</feature>
<dbReference type="AlphaFoldDB" id="A0A3M6TIC6"/>
<feature type="compositionally biased region" description="Polar residues" evidence="1">
    <location>
        <begin position="392"/>
        <end position="402"/>
    </location>
</feature>
<feature type="compositionally biased region" description="Low complexity" evidence="1">
    <location>
        <begin position="403"/>
        <end position="414"/>
    </location>
</feature>